<sequence>MSVPLRLLSCQVTTKPPFDSPVTVELSWSFAVAVLTRNSSPTVPPVALKTCALIPEPLLSPPTPLKSDQVTTKPPFDRPVTVELNWSLAVVVLTRNSPPAVLPSAL</sequence>
<accession>A0ABQ4QM96</accession>
<proteinExistence type="predicted"/>
<gene>
    <name evidence="1" type="ORF">AFCDBAGC_3905</name>
</gene>
<evidence type="ECO:0000313" key="2">
    <source>
        <dbReference type="Proteomes" id="UP001055117"/>
    </source>
</evidence>
<keyword evidence="2" id="KW-1185">Reference proteome</keyword>
<name>A0ABQ4QM96_9HYPH</name>
<organism evidence="1 2">
    <name type="scientific">Methylobacterium cerastii</name>
    <dbReference type="NCBI Taxonomy" id="932741"/>
    <lineage>
        <taxon>Bacteria</taxon>
        <taxon>Pseudomonadati</taxon>
        <taxon>Pseudomonadota</taxon>
        <taxon>Alphaproteobacteria</taxon>
        <taxon>Hyphomicrobiales</taxon>
        <taxon>Methylobacteriaceae</taxon>
        <taxon>Methylobacterium</taxon>
    </lineage>
</organism>
<reference evidence="1 2" key="1">
    <citation type="journal article" date="2021" name="Front. Microbiol.">
        <title>Comprehensive Comparative Genomics and Phenotyping of Methylobacterium Species.</title>
        <authorList>
            <person name="Alessa O."/>
            <person name="Ogura Y."/>
            <person name="Fujitani Y."/>
            <person name="Takami H."/>
            <person name="Hayashi T."/>
            <person name="Sahin N."/>
            <person name="Tani A."/>
        </authorList>
    </citation>
    <scope>NUCLEOTIDE SEQUENCE [LARGE SCALE GENOMIC DNA]</scope>
    <source>
        <strain evidence="1 2">DSM 23679</strain>
    </source>
</reference>
<evidence type="ECO:0000313" key="1">
    <source>
        <dbReference type="EMBL" id="GJD46025.1"/>
    </source>
</evidence>
<protein>
    <submittedName>
        <fullName evidence="1">Uncharacterized protein</fullName>
    </submittedName>
</protein>
<dbReference type="Proteomes" id="UP001055117">
    <property type="component" value="Unassembled WGS sequence"/>
</dbReference>
<comment type="caution">
    <text evidence="1">The sequence shown here is derived from an EMBL/GenBank/DDBJ whole genome shotgun (WGS) entry which is preliminary data.</text>
</comment>
<dbReference type="EMBL" id="BPQG01000064">
    <property type="protein sequence ID" value="GJD46025.1"/>
    <property type="molecule type" value="Genomic_DNA"/>
</dbReference>